<keyword evidence="3" id="KW-1185">Reference proteome</keyword>
<dbReference type="EMBL" id="BMHE01000018">
    <property type="protein sequence ID" value="GFZ87156.1"/>
    <property type="molecule type" value="Genomic_DNA"/>
</dbReference>
<organism evidence="2 3">
    <name type="scientific">Paenibacillus marchantiophytorum</name>
    <dbReference type="NCBI Taxonomy" id="1619310"/>
    <lineage>
        <taxon>Bacteria</taxon>
        <taxon>Bacillati</taxon>
        <taxon>Bacillota</taxon>
        <taxon>Bacilli</taxon>
        <taxon>Bacillales</taxon>
        <taxon>Paenibacillaceae</taxon>
        <taxon>Paenibacillus</taxon>
    </lineage>
</organism>
<accession>A0ABQ1EUF5</accession>
<name>A0ABQ1EUF5_9BACL</name>
<feature type="coiled-coil region" evidence="1">
    <location>
        <begin position="1"/>
        <end position="28"/>
    </location>
</feature>
<proteinExistence type="predicted"/>
<reference evidence="3" key="1">
    <citation type="journal article" date="2019" name="Int. J. Syst. Evol. Microbiol.">
        <title>The Global Catalogue of Microorganisms (GCM) 10K type strain sequencing project: providing services to taxonomists for standard genome sequencing and annotation.</title>
        <authorList>
            <consortium name="The Broad Institute Genomics Platform"/>
            <consortium name="The Broad Institute Genome Sequencing Center for Infectious Disease"/>
            <person name="Wu L."/>
            <person name="Ma J."/>
        </authorList>
    </citation>
    <scope>NUCLEOTIDE SEQUENCE [LARGE SCALE GENOMIC DNA]</scope>
    <source>
        <strain evidence="3">CGMCC 1.15043</strain>
    </source>
</reference>
<evidence type="ECO:0000313" key="2">
    <source>
        <dbReference type="EMBL" id="GFZ87156.1"/>
    </source>
</evidence>
<evidence type="ECO:0000256" key="1">
    <source>
        <dbReference type="SAM" id="Coils"/>
    </source>
</evidence>
<keyword evidence="1" id="KW-0175">Coiled coil</keyword>
<gene>
    <name evidence="2" type="ORF">GCM10008018_36650</name>
</gene>
<dbReference type="RefSeq" id="WP_189013685.1">
    <property type="nucleotide sequence ID" value="NZ_BMHE01000018.1"/>
</dbReference>
<comment type="caution">
    <text evidence="2">The sequence shown here is derived from an EMBL/GenBank/DDBJ whole genome shotgun (WGS) entry which is preliminary data.</text>
</comment>
<sequence length="139" mass="16121">MAGIKTRLERTQKMVKRLEDEYRDALHNRINQLGYRLSEVLETFPIEKQAAKARLMVVLEYEEITVNGAMQLITEGHYACAFYPIVVIQYLHYLLDEIGVPPLDEIGLFRQLILEAQPDLKADFHVLERKWKHVAAVNG</sequence>
<evidence type="ECO:0000313" key="3">
    <source>
        <dbReference type="Proteomes" id="UP000615455"/>
    </source>
</evidence>
<protein>
    <submittedName>
        <fullName evidence="2">Uncharacterized protein</fullName>
    </submittedName>
</protein>
<dbReference type="Proteomes" id="UP000615455">
    <property type="component" value="Unassembled WGS sequence"/>
</dbReference>